<dbReference type="AlphaFoldDB" id="A0A1R0F9K2"/>
<sequence length="113" mass="13033">MRFASVFFVFVLFPLTAFSQETDIPCKDVAEVGRSVMMVRQSGVPIEKAMGLVLNGLKEQSPEHQKMLEPVYRKIVTLAYQEQQYSTNRDRIDATDKFVKSIFNRCARRLPRS</sequence>
<gene>
    <name evidence="2" type="ORF">PEB0149_010960</name>
</gene>
<evidence type="ECO:0000256" key="1">
    <source>
        <dbReference type="SAM" id="SignalP"/>
    </source>
</evidence>
<name>A0A1R0F9K2_9HYPH</name>
<dbReference type="EMBL" id="LXYT01000001">
    <property type="protein sequence ID" value="OLY43663.1"/>
    <property type="molecule type" value="Genomic_DNA"/>
</dbReference>
<proteinExistence type="predicted"/>
<feature type="chain" id="PRO_5012932288" evidence="1">
    <location>
        <begin position="20"/>
        <end position="113"/>
    </location>
</feature>
<accession>A0A1R0F9K2</accession>
<dbReference type="Proteomes" id="UP000187344">
    <property type="component" value="Unassembled WGS sequence"/>
</dbReference>
<protein>
    <submittedName>
        <fullName evidence="2">Uncharacterized protein</fullName>
    </submittedName>
</protein>
<comment type="caution">
    <text evidence="2">The sequence shown here is derived from an EMBL/GenBank/DDBJ whole genome shotgun (WGS) entry which is preliminary data.</text>
</comment>
<evidence type="ECO:0000313" key="2">
    <source>
        <dbReference type="EMBL" id="OLY43663.1"/>
    </source>
</evidence>
<reference evidence="2 3" key="1">
    <citation type="submission" date="2016-12" db="EMBL/GenBank/DDBJ databases">
        <title>Comparative genomics of Bartonella apis.</title>
        <authorList>
            <person name="Engel P."/>
        </authorList>
    </citation>
    <scope>NUCLEOTIDE SEQUENCE [LARGE SCALE GENOMIC DNA]</scope>
    <source>
        <strain evidence="2 3">PEB0149</strain>
    </source>
</reference>
<keyword evidence="1" id="KW-0732">Signal</keyword>
<evidence type="ECO:0000313" key="3">
    <source>
        <dbReference type="Proteomes" id="UP000187344"/>
    </source>
</evidence>
<feature type="signal peptide" evidence="1">
    <location>
        <begin position="1"/>
        <end position="19"/>
    </location>
</feature>
<organism evidence="2 3">
    <name type="scientific">Bartonella apis</name>
    <dbReference type="NCBI Taxonomy" id="1686310"/>
    <lineage>
        <taxon>Bacteria</taxon>
        <taxon>Pseudomonadati</taxon>
        <taxon>Pseudomonadota</taxon>
        <taxon>Alphaproteobacteria</taxon>
        <taxon>Hyphomicrobiales</taxon>
        <taxon>Bartonellaceae</taxon>
        <taxon>Bartonella</taxon>
    </lineage>
</organism>
<keyword evidence="3" id="KW-1185">Reference proteome</keyword>
<dbReference type="RefSeq" id="WP_143238461.1">
    <property type="nucleotide sequence ID" value="NZ_CALYQA010000004.1"/>
</dbReference>
<dbReference type="OrthoDB" id="9924326at2"/>